<feature type="domain" description="Methyltransferase small" evidence="7">
    <location>
        <begin position="33"/>
        <end position="158"/>
    </location>
</feature>
<keyword evidence="2 6" id="KW-0489">Methyltransferase</keyword>
<dbReference type="CDD" id="cd02440">
    <property type="entry name" value="AdoMet_MTases"/>
    <property type="match status" value="1"/>
</dbReference>
<dbReference type="EC" id="2.1.1.223" evidence="6"/>
<comment type="function">
    <text evidence="6">Specifically methylates the adenine in position 37 of tRNA(1)(Val) (anticodon cmo5UAC).</text>
</comment>
<comment type="caution">
    <text evidence="8">The sequence shown here is derived from an EMBL/GenBank/DDBJ whole genome shotgun (WGS) entry which is preliminary data.</text>
</comment>
<dbReference type="GO" id="GO:0008033">
    <property type="term" value="P:tRNA processing"/>
    <property type="evidence" value="ECO:0007669"/>
    <property type="project" value="UniProtKB-UniRule"/>
</dbReference>
<evidence type="ECO:0000256" key="6">
    <source>
        <dbReference type="HAMAP-Rule" id="MF_01872"/>
    </source>
</evidence>
<evidence type="ECO:0000259" key="7">
    <source>
        <dbReference type="Pfam" id="PF05175"/>
    </source>
</evidence>
<dbReference type="PANTHER" id="PTHR47739">
    <property type="entry name" value="TRNA1(VAL) (ADENINE(37)-N6)-METHYLTRANSFERASE"/>
    <property type="match status" value="1"/>
</dbReference>
<sequence>MPNTYFQFKQFRINQDQCAMKVCTDSCVFGAYVEASKAKQVLDMGTGTGLLALMVAQRSEAVVEAVEINPEAQAQAAQNFEESPWAERLKLHPMPLQEFARTCTQQYDVILSNPPFFLASLKSDDAAKNTAKHTGDLLFEDILTFAQERLASHGKLYLLLPPAEAQHFAELARSYRLYLNETLEVYTRTGGKCIRHIQTYTFAPTETAITNKLDIRQDDGTTYTAPFAELLRAYYLIF</sequence>
<comment type="similarity">
    <text evidence="6">Belongs to the methyltransferase superfamily. tRNA (adenine-N(6)-)-methyltransferase family.</text>
</comment>
<comment type="catalytic activity">
    <reaction evidence="6">
        <text>adenosine(37) in tRNA1(Val) + S-adenosyl-L-methionine = N(6)-methyladenosine(37) in tRNA1(Val) + S-adenosyl-L-homocysteine + H(+)</text>
        <dbReference type="Rhea" id="RHEA:43160"/>
        <dbReference type="Rhea" id="RHEA-COMP:10369"/>
        <dbReference type="Rhea" id="RHEA-COMP:10370"/>
        <dbReference type="ChEBI" id="CHEBI:15378"/>
        <dbReference type="ChEBI" id="CHEBI:57856"/>
        <dbReference type="ChEBI" id="CHEBI:59789"/>
        <dbReference type="ChEBI" id="CHEBI:74411"/>
        <dbReference type="ChEBI" id="CHEBI:74449"/>
        <dbReference type="EC" id="2.1.1.223"/>
    </reaction>
</comment>
<organism evidence="8 9">
    <name type="scientific">Pontibacter ramchanderi</name>
    <dbReference type="NCBI Taxonomy" id="1179743"/>
    <lineage>
        <taxon>Bacteria</taxon>
        <taxon>Pseudomonadati</taxon>
        <taxon>Bacteroidota</taxon>
        <taxon>Cytophagia</taxon>
        <taxon>Cytophagales</taxon>
        <taxon>Hymenobacteraceae</taxon>
        <taxon>Pontibacter</taxon>
    </lineage>
</organism>
<dbReference type="PROSITE" id="PS00092">
    <property type="entry name" value="N6_MTASE"/>
    <property type="match status" value="1"/>
</dbReference>
<keyword evidence="4 6" id="KW-0949">S-adenosyl-L-methionine</keyword>
<dbReference type="Proteomes" id="UP000233782">
    <property type="component" value="Unassembled WGS sequence"/>
</dbReference>
<dbReference type="SUPFAM" id="SSF53335">
    <property type="entry name" value="S-adenosyl-L-methionine-dependent methyltransferases"/>
    <property type="match status" value="1"/>
</dbReference>
<keyword evidence="9" id="KW-1185">Reference proteome</keyword>
<dbReference type="RefSeq" id="WP_101443766.1">
    <property type="nucleotide sequence ID" value="NZ_PJMU01000002.1"/>
</dbReference>
<dbReference type="InterPro" id="IPR002052">
    <property type="entry name" value="DNA_methylase_N6_adenine_CS"/>
</dbReference>
<accession>A0A2N3UAK5</accession>
<dbReference type="HAMAP" id="MF_01872">
    <property type="entry name" value="tRNA_methyltr_YfiC"/>
    <property type="match status" value="1"/>
</dbReference>
<dbReference type="Gene3D" id="3.40.50.150">
    <property type="entry name" value="Vaccinia Virus protein VP39"/>
    <property type="match status" value="1"/>
</dbReference>
<dbReference type="InterPro" id="IPR022882">
    <property type="entry name" value="tRNA_adenine-N6_MeTrfase"/>
</dbReference>
<proteinExistence type="inferred from homology"/>
<dbReference type="GO" id="GO:0032259">
    <property type="term" value="P:methylation"/>
    <property type="evidence" value="ECO:0007669"/>
    <property type="project" value="UniProtKB-KW"/>
</dbReference>
<keyword evidence="1 6" id="KW-0963">Cytoplasm</keyword>
<comment type="subcellular location">
    <subcellularLocation>
        <location evidence="6">Cytoplasm</location>
    </subcellularLocation>
</comment>
<keyword evidence="5 6" id="KW-0819">tRNA processing</keyword>
<evidence type="ECO:0000256" key="1">
    <source>
        <dbReference type="ARBA" id="ARBA00022490"/>
    </source>
</evidence>
<gene>
    <name evidence="8" type="ORF">BD749_1498</name>
</gene>
<dbReference type="EMBL" id="PJMU01000002">
    <property type="protein sequence ID" value="PKV66372.1"/>
    <property type="molecule type" value="Genomic_DNA"/>
</dbReference>
<evidence type="ECO:0000256" key="4">
    <source>
        <dbReference type="ARBA" id="ARBA00022691"/>
    </source>
</evidence>
<evidence type="ECO:0000313" key="9">
    <source>
        <dbReference type="Proteomes" id="UP000233782"/>
    </source>
</evidence>
<evidence type="ECO:0000256" key="3">
    <source>
        <dbReference type="ARBA" id="ARBA00022679"/>
    </source>
</evidence>
<dbReference type="Pfam" id="PF05175">
    <property type="entry name" value="MTS"/>
    <property type="match status" value="1"/>
</dbReference>
<dbReference type="InterPro" id="IPR029063">
    <property type="entry name" value="SAM-dependent_MTases_sf"/>
</dbReference>
<dbReference type="InterPro" id="IPR007848">
    <property type="entry name" value="Small_mtfrase_dom"/>
</dbReference>
<dbReference type="InterPro" id="IPR050210">
    <property type="entry name" value="tRNA_Adenine-N(6)_MTase"/>
</dbReference>
<evidence type="ECO:0000256" key="2">
    <source>
        <dbReference type="ARBA" id="ARBA00022603"/>
    </source>
</evidence>
<protein>
    <recommendedName>
        <fullName evidence="6">tRNA1(Val) (adenine(37)-N6)-methyltransferase</fullName>
        <ecNumber evidence="6">2.1.1.223</ecNumber>
    </recommendedName>
    <alternativeName>
        <fullName evidence="6">tRNA m6A37 methyltransferase</fullName>
    </alternativeName>
</protein>
<evidence type="ECO:0000256" key="5">
    <source>
        <dbReference type="ARBA" id="ARBA00022694"/>
    </source>
</evidence>
<dbReference type="GO" id="GO:0016430">
    <property type="term" value="F:tRNA (adenine-N6)-methyltransferase activity"/>
    <property type="evidence" value="ECO:0007669"/>
    <property type="project" value="UniProtKB-UniRule"/>
</dbReference>
<dbReference type="AlphaFoldDB" id="A0A2N3UAK5"/>
<name>A0A2N3UAK5_9BACT</name>
<reference evidence="8 9" key="1">
    <citation type="submission" date="2017-12" db="EMBL/GenBank/DDBJ databases">
        <title>Genomic Encyclopedia of Type Strains, Phase III (KMG-III): the genomes of soil and plant-associated and newly described type strains.</title>
        <authorList>
            <person name="Whitman W."/>
        </authorList>
    </citation>
    <scope>NUCLEOTIDE SEQUENCE [LARGE SCALE GENOMIC DNA]</scope>
    <source>
        <strain evidence="8 9">LP43</strain>
    </source>
</reference>
<dbReference type="GO" id="GO:0003676">
    <property type="term" value="F:nucleic acid binding"/>
    <property type="evidence" value="ECO:0007669"/>
    <property type="project" value="InterPro"/>
</dbReference>
<evidence type="ECO:0000313" key="8">
    <source>
        <dbReference type="EMBL" id="PKV66372.1"/>
    </source>
</evidence>
<keyword evidence="3 6" id="KW-0808">Transferase</keyword>
<dbReference type="PANTHER" id="PTHR47739:SF1">
    <property type="entry name" value="TRNA1(VAL) (ADENINE(37)-N6)-METHYLTRANSFERASE"/>
    <property type="match status" value="1"/>
</dbReference>
<dbReference type="GO" id="GO:0005737">
    <property type="term" value="C:cytoplasm"/>
    <property type="evidence" value="ECO:0007669"/>
    <property type="project" value="UniProtKB-SubCell"/>
</dbReference>
<dbReference type="OrthoDB" id="5383291at2"/>